<dbReference type="PROSITE" id="PS50011">
    <property type="entry name" value="PROTEIN_KINASE_DOM"/>
    <property type="match status" value="1"/>
</dbReference>
<organism evidence="12 13">
    <name type="scientific">Lactuca sativa</name>
    <name type="common">Garden lettuce</name>
    <dbReference type="NCBI Taxonomy" id="4236"/>
    <lineage>
        <taxon>Eukaryota</taxon>
        <taxon>Viridiplantae</taxon>
        <taxon>Streptophyta</taxon>
        <taxon>Embryophyta</taxon>
        <taxon>Tracheophyta</taxon>
        <taxon>Spermatophyta</taxon>
        <taxon>Magnoliopsida</taxon>
        <taxon>eudicotyledons</taxon>
        <taxon>Gunneridae</taxon>
        <taxon>Pentapetalae</taxon>
        <taxon>asterids</taxon>
        <taxon>campanulids</taxon>
        <taxon>Asterales</taxon>
        <taxon>Asteraceae</taxon>
        <taxon>Cichorioideae</taxon>
        <taxon>Cichorieae</taxon>
        <taxon>Lactucinae</taxon>
        <taxon>Lactuca</taxon>
    </lineage>
</organism>
<comment type="catalytic activity">
    <reaction evidence="8">
        <text>L-seryl-[protein] + ATP = O-phospho-L-seryl-[protein] + ADP + H(+)</text>
        <dbReference type="Rhea" id="RHEA:17989"/>
        <dbReference type="Rhea" id="RHEA-COMP:9863"/>
        <dbReference type="Rhea" id="RHEA-COMP:11604"/>
        <dbReference type="ChEBI" id="CHEBI:15378"/>
        <dbReference type="ChEBI" id="CHEBI:29999"/>
        <dbReference type="ChEBI" id="CHEBI:30616"/>
        <dbReference type="ChEBI" id="CHEBI:83421"/>
        <dbReference type="ChEBI" id="CHEBI:456216"/>
        <dbReference type="EC" id="2.7.11.1"/>
    </reaction>
</comment>
<evidence type="ECO:0000313" key="13">
    <source>
        <dbReference type="Proteomes" id="UP000235145"/>
    </source>
</evidence>
<evidence type="ECO:0000256" key="2">
    <source>
        <dbReference type="ARBA" id="ARBA00022527"/>
    </source>
</evidence>
<dbReference type="FunFam" id="1.10.510.10:FF:001023">
    <property type="entry name" value="Os07g0541700 protein"/>
    <property type="match status" value="1"/>
</dbReference>
<keyword evidence="5" id="KW-0418">Kinase</keyword>
<dbReference type="InterPro" id="IPR000719">
    <property type="entry name" value="Prot_kinase_dom"/>
</dbReference>
<dbReference type="SMART" id="SM00220">
    <property type="entry name" value="S_TKc"/>
    <property type="match status" value="1"/>
</dbReference>
<dbReference type="SUPFAM" id="SSF56112">
    <property type="entry name" value="Protein kinase-like (PK-like)"/>
    <property type="match status" value="1"/>
</dbReference>
<dbReference type="GO" id="GO:0005524">
    <property type="term" value="F:ATP binding"/>
    <property type="evidence" value="ECO:0007669"/>
    <property type="project" value="UniProtKB-UniRule"/>
</dbReference>
<gene>
    <name evidence="12" type="ORF">LSAT_V11C100032840</name>
</gene>
<dbReference type="Pfam" id="PF07714">
    <property type="entry name" value="PK_Tyr_Ser-Thr"/>
    <property type="match status" value="1"/>
</dbReference>
<evidence type="ECO:0000256" key="10">
    <source>
        <dbReference type="RuleBase" id="RU000304"/>
    </source>
</evidence>
<feature type="binding site" evidence="9">
    <location>
        <position position="56"/>
    </location>
    <ligand>
        <name>ATP</name>
        <dbReference type="ChEBI" id="CHEBI:30616"/>
    </ligand>
</feature>
<comment type="similarity">
    <text evidence="10">Belongs to the protein kinase superfamily.</text>
</comment>
<evidence type="ECO:0000259" key="11">
    <source>
        <dbReference type="PROSITE" id="PS50011"/>
    </source>
</evidence>
<dbReference type="InterPro" id="IPR001245">
    <property type="entry name" value="Ser-Thr/Tyr_kinase_cat_dom"/>
</dbReference>
<dbReference type="GO" id="GO:0004672">
    <property type="term" value="F:protein kinase activity"/>
    <property type="evidence" value="ECO:0000318"/>
    <property type="project" value="GO_Central"/>
</dbReference>
<keyword evidence="6 9" id="KW-0067">ATP-binding</keyword>
<dbReference type="AlphaFoldDB" id="A0A9R1XXX5"/>
<dbReference type="InterPro" id="IPR008271">
    <property type="entry name" value="Ser/Thr_kinase_AS"/>
</dbReference>
<dbReference type="Gene3D" id="1.10.510.10">
    <property type="entry name" value="Transferase(Phosphotransferase) domain 1"/>
    <property type="match status" value="1"/>
</dbReference>
<evidence type="ECO:0000256" key="3">
    <source>
        <dbReference type="ARBA" id="ARBA00022679"/>
    </source>
</evidence>
<evidence type="ECO:0000256" key="8">
    <source>
        <dbReference type="ARBA" id="ARBA00048679"/>
    </source>
</evidence>
<keyword evidence="3" id="KW-0808">Transferase</keyword>
<dbReference type="GO" id="GO:0004714">
    <property type="term" value="F:transmembrane receptor protein tyrosine kinase activity"/>
    <property type="evidence" value="ECO:0007669"/>
    <property type="project" value="InterPro"/>
</dbReference>
<name>A0A9R1XXX5_LACSA</name>
<keyword evidence="2 10" id="KW-0723">Serine/threonine-protein kinase</keyword>
<dbReference type="GO" id="GO:0005886">
    <property type="term" value="C:plasma membrane"/>
    <property type="evidence" value="ECO:0000318"/>
    <property type="project" value="GO_Central"/>
</dbReference>
<dbReference type="PANTHER" id="PTHR27003">
    <property type="entry name" value="OS07G0166700 PROTEIN"/>
    <property type="match status" value="1"/>
</dbReference>
<keyword evidence="4 9" id="KW-0547">Nucleotide-binding</keyword>
<dbReference type="InterPro" id="IPR045272">
    <property type="entry name" value="ANXUR1/2-like"/>
</dbReference>
<evidence type="ECO:0000256" key="5">
    <source>
        <dbReference type="ARBA" id="ARBA00022777"/>
    </source>
</evidence>
<keyword evidence="13" id="KW-1185">Reference proteome</keyword>
<dbReference type="FunFam" id="3.30.200.20:FF:000039">
    <property type="entry name" value="receptor-like protein kinase FERONIA"/>
    <property type="match status" value="1"/>
</dbReference>
<dbReference type="PROSITE" id="PS00107">
    <property type="entry name" value="PROTEIN_KINASE_ATP"/>
    <property type="match status" value="1"/>
</dbReference>
<evidence type="ECO:0000256" key="1">
    <source>
        <dbReference type="ARBA" id="ARBA00012513"/>
    </source>
</evidence>
<evidence type="ECO:0000256" key="4">
    <source>
        <dbReference type="ARBA" id="ARBA00022741"/>
    </source>
</evidence>
<evidence type="ECO:0000313" key="12">
    <source>
        <dbReference type="EMBL" id="KAJ0225692.1"/>
    </source>
</evidence>
<evidence type="ECO:0000256" key="9">
    <source>
        <dbReference type="PROSITE-ProRule" id="PRU10141"/>
    </source>
</evidence>
<protein>
    <recommendedName>
        <fullName evidence="1">non-specific serine/threonine protein kinase</fullName>
        <ecNumber evidence="1">2.7.11.1</ecNumber>
    </recommendedName>
</protein>
<feature type="domain" description="Protein kinase" evidence="11">
    <location>
        <begin position="25"/>
        <end position="310"/>
    </location>
</feature>
<reference evidence="12 13" key="1">
    <citation type="journal article" date="2017" name="Nat. Commun.">
        <title>Genome assembly with in vitro proximity ligation data and whole-genome triplication in lettuce.</title>
        <authorList>
            <person name="Reyes-Chin-Wo S."/>
            <person name="Wang Z."/>
            <person name="Yang X."/>
            <person name="Kozik A."/>
            <person name="Arikit S."/>
            <person name="Song C."/>
            <person name="Xia L."/>
            <person name="Froenicke L."/>
            <person name="Lavelle D.O."/>
            <person name="Truco M.J."/>
            <person name="Xia R."/>
            <person name="Zhu S."/>
            <person name="Xu C."/>
            <person name="Xu H."/>
            <person name="Xu X."/>
            <person name="Cox K."/>
            <person name="Korf I."/>
            <person name="Meyers B.C."/>
            <person name="Michelmore R.W."/>
        </authorList>
    </citation>
    <scope>NUCLEOTIDE SEQUENCE [LARGE SCALE GENOMIC DNA]</scope>
    <source>
        <strain evidence="13">cv. Salinas</strain>
        <tissue evidence="12">Seedlings</tissue>
    </source>
</reference>
<evidence type="ECO:0000256" key="7">
    <source>
        <dbReference type="ARBA" id="ARBA00047899"/>
    </source>
</evidence>
<evidence type="ECO:0000256" key="6">
    <source>
        <dbReference type="ARBA" id="ARBA00022840"/>
    </source>
</evidence>
<dbReference type="PANTHER" id="PTHR27003:SF359">
    <property type="entry name" value="SERINE_THREONINE-PROTEIN KINASE UNC-51-RELATED"/>
    <property type="match status" value="1"/>
</dbReference>
<dbReference type="PROSITE" id="PS00108">
    <property type="entry name" value="PROTEIN_KINASE_ST"/>
    <property type="match status" value="1"/>
</dbReference>
<dbReference type="InterPro" id="IPR017441">
    <property type="entry name" value="Protein_kinase_ATP_BS"/>
</dbReference>
<dbReference type="PIRSF" id="PIRSF000654">
    <property type="entry name" value="Integrin-linked_kinase"/>
    <property type="match status" value="1"/>
</dbReference>
<comment type="caution">
    <text evidence="12">The sequence shown here is derived from an EMBL/GenBank/DDBJ whole genome shotgun (WGS) entry which is preliminary data.</text>
</comment>
<dbReference type="Gene3D" id="3.30.200.20">
    <property type="entry name" value="Phosphorylase Kinase, domain 1"/>
    <property type="match status" value="1"/>
</dbReference>
<proteinExistence type="inferred from homology"/>
<dbReference type="InterPro" id="IPR011009">
    <property type="entry name" value="Kinase-like_dom_sf"/>
</dbReference>
<dbReference type="Proteomes" id="UP000235145">
    <property type="component" value="Unassembled WGS sequence"/>
</dbReference>
<comment type="catalytic activity">
    <reaction evidence="7">
        <text>L-threonyl-[protein] + ATP = O-phospho-L-threonyl-[protein] + ADP + H(+)</text>
        <dbReference type="Rhea" id="RHEA:46608"/>
        <dbReference type="Rhea" id="RHEA-COMP:11060"/>
        <dbReference type="Rhea" id="RHEA-COMP:11605"/>
        <dbReference type="ChEBI" id="CHEBI:15378"/>
        <dbReference type="ChEBI" id="CHEBI:30013"/>
        <dbReference type="ChEBI" id="CHEBI:30616"/>
        <dbReference type="ChEBI" id="CHEBI:61977"/>
        <dbReference type="ChEBI" id="CHEBI:456216"/>
        <dbReference type="EC" id="2.7.11.1"/>
    </reaction>
</comment>
<dbReference type="EC" id="2.7.11.1" evidence="1"/>
<accession>A0A9R1XXX5</accession>
<dbReference type="EMBL" id="NBSK02000001">
    <property type="protein sequence ID" value="KAJ0225692.1"/>
    <property type="molecule type" value="Genomic_DNA"/>
</dbReference>
<sequence length="352" mass="40560">MSSSRVDLEKYRIPLEEIIRATRNFSSETQIGDGGFGMIYKGQLSEHRKNHTVAIKRFNRNGYQGNSEFYKELNMVSSFHHPNIIPFIGYCDDANEKIIVYEYAIYGSLDSHLQDPNKWRCITWTQRLRICLGAAKGLKYLHSDIGKNTVIHGDVKSANILLDEILQAKISNFGLSRFGTRNRPHTHLVTKASGKTFYLDPIYNERDEALKVSDIYSFGVVLFEISSGMPAYRARCFVDDKEQYLLDLVRSYYDEDESGVFKKLVDPVIKDRIDMESFHMFNDIAHRCINLDSKKRPTMDKIIAKIEKALIIQLNHGRDLTDTVSSFHLLQLFLALLINNIEEAFPEDDENI</sequence>
<dbReference type="GO" id="GO:0004674">
    <property type="term" value="F:protein serine/threonine kinase activity"/>
    <property type="evidence" value="ECO:0007669"/>
    <property type="project" value="UniProtKB-KW"/>
</dbReference>